<dbReference type="AlphaFoldDB" id="X1FQE7"/>
<dbReference type="EMBL" id="BARU01009268">
    <property type="protein sequence ID" value="GAH34760.1"/>
    <property type="molecule type" value="Genomic_DNA"/>
</dbReference>
<name>X1FQE7_9ZZZZ</name>
<dbReference type="PANTHER" id="PTHR42861">
    <property type="entry name" value="CALCIUM-TRANSPORTING ATPASE"/>
    <property type="match status" value="1"/>
</dbReference>
<keyword evidence="4" id="KW-0547">Nucleotide-binding</keyword>
<evidence type="ECO:0000256" key="4">
    <source>
        <dbReference type="ARBA" id="ARBA00022741"/>
    </source>
</evidence>
<dbReference type="InterPro" id="IPR023298">
    <property type="entry name" value="ATPase_P-typ_TM_dom_sf"/>
</dbReference>
<dbReference type="Gene3D" id="3.40.50.1000">
    <property type="entry name" value="HAD superfamily/HAD-like"/>
    <property type="match status" value="1"/>
</dbReference>
<dbReference type="SMART" id="SM00831">
    <property type="entry name" value="Cation_ATPase_N"/>
    <property type="match status" value="1"/>
</dbReference>
<dbReference type="SUPFAM" id="SSF81665">
    <property type="entry name" value="Calcium ATPase, transmembrane domain M"/>
    <property type="match status" value="1"/>
</dbReference>
<keyword evidence="8 10" id="KW-1133">Transmembrane helix</keyword>
<keyword evidence="9 10" id="KW-0472">Membrane</keyword>
<dbReference type="InterPro" id="IPR023214">
    <property type="entry name" value="HAD_sf"/>
</dbReference>
<dbReference type="InterPro" id="IPR036412">
    <property type="entry name" value="HAD-like_sf"/>
</dbReference>
<dbReference type="SUPFAM" id="SSF81653">
    <property type="entry name" value="Calcium ATPase, transduction domain A"/>
    <property type="match status" value="1"/>
</dbReference>
<evidence type="ECO:0000256" key="5">
    <source>
        <dbReference type="ARBA" id="ARBA00022840"/>
    </source>
</evidence>
<dbReference type="FunFam" id="2.70.150.10:FF:000160">
    <property type="entry name" value="Sarcoplasmic/endoplasmic reticulum calcium ATPase 1"/>
    <property type="match status" value="1"/>
</dbReference>
<dbReference type="InterPro" id="IPR001757">
    <property type="entry name" value="P_typ_ATPase"/>
</dbReference>
<organism evidence="12">
    <name type="scientific">marine sediment metagenome</name>
    <dbReference type="NCBI Taxonomy" id="412755"/>
    <lineage>
        <taxon>unclassified sequences</taxon>
        <taxon>metagenomes</taxon>
        <taxon>ecological metagenomes</taxon>
    </lineage>
</organism>
<gene>
    <name evidence="12" type="ORF">S03H2_17914</name>
</gene>
<feature type="transmembrane region" description="Helical" evidence="10">
    <location>
        <begin position="235"/>
        <end position="254"/>
    </location>
</feature>
<evidence type="ECO:0000256" key="1">
    <source>
        <dbReference type="ARBA" id="ARBA00004127"/>
    </source>
</evidence>
<dbReference type="SUPFAM" id="SSF56784">
    <property type="entry name" value="HAD-like"/>
    <property type="match status" value="1"/>
</dbReference>
<dbReference type="NCBIfam" id="TIGR01494">
    <property type="entry name" value="ATPase_P-type"/>
    <property type="match status" value="1"/>
</dbReference>
<feature type="domain" description="Cation-transporting P-type ATPase N-terminal" evidence="11">
    <location>
        <begin position="1"/>
        <end position="58"/>
    </location>
</feature>
<dbReference type="GO" id="GO:0016887">
    <property type="term" value="F:ATP hydrolysis activity"/>
    <property type="evidence" value="ECO:0007669"/>
    <property type="project" value="InterPro"/>
</dbReference>
<dbReference type="GO" id="GO:0005524">
    <property type="term" value="F:ATP binding"/>
    <property type="evidence" value="ECO:0007669"/>
    <property type="project" value="UniProtKB-KW"/>
</dbReference>
<comment type="subcellular location">
    <subcellularLocation>
        <location evidence="1">Endomembrane system</location>
        <topology evidence="1">Multi-pass membrane protein</topology>
    </subcellularLocation>
</comment>
<feature type="non-terminal residue" evidence="12">
    <location>
        <position position="340"/>
    </location>
</feature>
<keyword evidence="6" id="KW-0460">Magnesium</keyword>
<keyword evidence="7" id="KW-1278">Translocase</keyword>
<evidence type="ECO:0000259" key="11">
    <source>
        <dbReference type="SMART" id="SM00831"/>
    </source>
</evidence>
<dbReference type="Gene3D" id="1.20.1110.10">
    <property type="entry name" value="Calcium-transporting ATPase, transmembrane domain"/>
    <property type="match status" value="1"/>
</dbReference>
<dbReference type="InterPro" id="IPR008250">
    <property type="entry name" value="ATPase_P-typ_transduc_dom_A_sf"/>
</dbReference>
<keyword evidence="5" id="KW-0067">ATP-binding</keyword>
<evidence type="ECO:0000256" key="8">
    <source>
        <dbReference type="ARBA" id="ARBA00022989"/>
    </source>
</evidence>
<feature type="transmembrane region" description="Helical" evidence="10">
    <location>
        <begin position="266"/>
        <end position="288"/>
    </location>
</feature>
<evidence type="ECO:0000256" key="3">
    <source>
        <dbReference type="ARBA" id="ARBA00022692"/>
    </source>
</evidence>
<evidence type="ECO:0000313" key="12">
    <source>
        <dbReference type="EMBL" id="GAH34760.1"/>
    </source>
</evidence>
<feature type="transmembrane region" description="Helical" evidence="10">
    <location>
        <begin position="42"/>
        <end position="59"/>
    </location>
</feature>
<reference evidence="12" key="1">
    <citation type="journal article" date="2014" name="Front. Microbiol.">
        <title>High frequency of phylogenetically diverse reductive dehalogenase-homologous genes in deep subseafloor sedimentary metagenomes.</title>
        <authorList>
            <person name="Kawai M."/>
            <person name="Futagami T."/>
            <person name="Toyoda A."/>
            <person name="Takaki Y."/>
            <person name="Nishi S."/>
            <person name="Hori S."/>
            <person name="Arai W."/>
            <person name="Tsubouchi T."/>
            <person name="Morono Y."/>
            <person name="Uchiyama I."/>
            <person name="Ito T."/>
            <person name="Fujiyama A."/>
            <person name="Inagaki F."/>
            <person name="Takami H."/>
        </authorList>
    </citation>
    <scope>NUCLEOTIDE SEQUENCE</scope>
    <source>
        <strain evidence="12">Expedition CK06-06</strain>
    </source>
</reference>
<dbReference type="InterPro" id="IPR059000">
    <property type="entry name" value="ATPase_P-type_domA"/>
</dbReference>
<dbReference type="GO" id="GO:0012505">
    <property type="term" value="C:endomembrane system"/>
    <property type="evidence" value="ECO:0007669"/>
    <property type="project" value="UniProtKB-SubCell"/>
</dbReference>
<dbReference type="Pfam" id="PF00122">
    <property type="entry name" value="E1-E2_ATPase"/>
    <property type="match status" value="1"/>
</dbReference>
<proteinExistence type="predicted"/>
<dbReference type="Gene3D" id="2.70.150.10">
    <property type="entry name" value="Calcium-transporting ATPase, cytoplasmic transduction domain A"/>
    <property type="match status" value="1"/>
</dbReference>
<evidence type="ECO:0000256" key="6">
    <source>
        <dbReference type="ARBA" id="ARBA00022842"/>
    </source>
</evidence>
<keyword evidence="3 10" id="KW-0812">Transmembrane</keyword>
<feature type="non-terminal residue" evidence="12">
    <location>
        <position position="1"/>
    </location>
</feature>
<evidence type="ECO:0000256" key="9">
    <source>
        <dbReference type="ARBA" id="ARBA00023136"/>
    </source>
</evidence>
<keyword evidence="2" id="KW-0597">Phosphoprotein</keyword>
<feature type="transmembrane region" description="Helical" evidence="10">
    <location>
        <begin position="65"/>
        <end position="86"/>
    </location>
</feature>
<sequence>SPNGLSDEEVAERLEKYGYNELIETKKTSALRMFLEQFTDPLVIILIFAILISALTNIIDPEHGHGWIDAIVIGVIVIFNSVFGFVQEYRSEKALDALKKMAAPKAKVKRGGLWKVIESRFVVPGDIVSFEMGDRIPADGRIIEAVGLSSDEAVLTGESLAARKTDVVLRLESPIVGDMRNMVFQGTIITAGKGNAVIIATGMQTEFGKIAKLVQESEKEMTPMQIDLDDLGKKVGLMILILCSMVFFVMIVMIPEQGWLDSFLVAIALAVAAIPEGLPAVVTITLAIGVQRMVKRNAIVRRLPSVETLGSTTIICSDKTGTITRNEMTIRHIYAGGTHF</sequence>
<dbReference type="InterPro" id="IPR018303">
    <property type="entry name" value="ATPase_P-typ_P_site"/>
</dbReference>
<dbReference type="PROSITE" id="PS00154">
    <property type="entry name" value="ATPASE_E1_E2"/>
    <property type="match status" value="1"/>
</dbReference>
<comment type="caution">
    <text evidence="12">The sequence shown here is derived from an EMBL/GenBank/DDBJ whole genome shotgun (WGS) entry which is preliminary data.</text>
</comment>
<dbReference type="PRINTS" id="PR00121">
    <property type="entry name" value="NAKATPASE"/>
</dbReference>
<dbReference type="InterPro" id="IPR004014">
    <property type="entry name" value="ATPase_P-typ_cation-transptr_N"/>
</dbReference>
<protein>
    <recommendedName>
        <fullName evidence="11">Cation-transporting P-type ATPase N-terminal domain-containing protein</fullName>
    </recommendedName>
</protein>
<evidence type="ECO:0000256" key="7">
    <source>
        <dbReference type="ARBA" id="ARBA00022967"/>
    </source>
</evidence>
<dbReference type="PRINTS" id="PR00119">
    <property type="entry name" value="CATATPASE"/>
</dbReference>
<evidence type="ECO:0000256" key="2">
    <source>
        <dbReference type="ARBA" id="ARBA00022553"/>
    </source>
</evidence>
<evidence type="ECO:0000256" key="10">
    <source>
        <dbReference type="SAM" id="Phobius"/>
    </source>
</evidence>
<accession>X1FQE7</accession>
<dbReference type="GO" id="GO:0016020">
    <property type="term" value="C:membrane"/>
    <property type="evidence" value="ECO:0007669"/>
    <property type="project" value="InterPro"/>
</dbReference>
<dbReference type="Pfam" id="PF00690">
    <property type="entry name" value="Cation_ATPase_N"/>
    <property type="match status" value="1"/>
</dbReference>